<dbReference type="GO" id="GO:0006624">
    <property type="term" value="P:vacuolar protein processing"/>
    <property type="evidence" value="ECO:0007669"/>
    <property type="project" value="TreeGrafter"/>
</dbReference>
<comment type="similarity">
    <text evidence="1">Belongs to the peptidase C13 family.</text>
</comment>
<dbReference type="GO" id="GO:0004197">
    <property type="term" value="F:cysteine-type endopeptidase activity"/>
    <property type="evidence" value="ECO:0007669"/>
    <property type="project" value="TreeGrafter"/>
</dbReference>
<organism evidence="4 5">
    <name type="scientific">Bursaphelenchus xylophilus</name>
    <name type="common">Pinewood nematode worm</name>
    <name type="synonym">Aphelenchoides xylophilus</name>
    <dbReference type="NCBI Taxonomy" id="6326"/>
    <lineage>
        <taxon>Eukaryota</taxon>
        <taxon>Metazoa</taxon>
        <taxon>Ecdysozoa</taxon>
        <taxon>Nematoda</taxon>
        <taxon>Chromadorea</taxon>
        <taxon>Rhabditida</taxon>
        <taxon>Tylenchina</taxon>
        <taxon>Tylenchomorpha</taxon>
        <taxon>Aphelenchoidea</taxon>
        <taxon>Aphelenchoididae</taxon>
        <taxon>Bursaphelenchus</taxon>
    </lineage>
</organism>
<feature type="chain" id="PRO_5036204386" evidence="3">
    <location>
        <begin position="27"/>
        <end position="361"/>
    </location>
</feature>
<evidence type="ECO:0000256" key="2">
    <source>
        <dbReference type="PIRSR" id="PIRSR019663-1"/>
    </source>
</evidence>
<dbReference type="SMR" id="A0A7I8WMC1"/>
<dbReference type="GO" id="GO:0051603">
    <property type="term" value="P:proteolysis involved in protein catabolic process"/>
    <property type="evidence" value="ECO:0007669"/>
    <property type="project" value="TreeGrafter"/>
</dbReference>
<dbReference type="Proteomes" id="UP000659654">
    <property type="component" value="Unassembled WGS sequence"/>
</dbReference>
<comment type="caution">
    <text evidence="4">The sequence shown here is derived from an EMBL/GenBank/DDBJ whole genome shotgun (WGS) entry which is preliminary data.</text>
</comment>
<feature type="active site" description="Nucleophile" evidence="2">
    <location>
        <position position="195"/>
    </location>
</feature>
<proteinExistence type="inferred from homology"/>
<keyword evidence="5" id="KW-1185">Reference proteome</keyword>
<evidence type="ECO:0000313" key="5">
    <source>
        <dbReference type="Proteomes" id="UP000659654"/>
    </source>
</evidence>
<dbReference type="PANTHER" id="PTHR12000:SF42">
    <property type="entry name" value="LEGUMAIN"/>
    <property type="match status" value="1"/>
</dbReference>
<dbReference type="InterPro" id="IPR001096">
    <property type="entry name" value="Peptidase_C13"/>
</dbReference>
<gene>
    <name evidence="4" type="ORF">BXYJ_LOCUS5638</name>
</gene>
<sequence>MGWLAVSVVSVLLVSCTSFFLPETNSQDDGELWVVIVVGGKGIDNYSEHANACHAYHILRDRGIKDERIILLMRDDVANSNDNPFKGKLFNHPSLSHDVYKGCTIDYNGSNVTPETFKNVLIGNNTGDGPVLESTEKDRLFIYFTDHGGPDVLLFPDAYVLPKGQYFSSADLDESLRIMTEKKMYKEILFYIEACESGSVTENVIPKYPNVLAITASSPTEDAAMAYCSYYSGNHICLGGEFSVAWLEYDDANNTNTHTLQDQFEVIKAGTKHSHASIYGDRKLLNRKISDFQGVQKQIRPQITTKNYEYESIPIRQVPIWRREKQLQRAVANRNEEEIARLQMELLELKESLKKPGHSTD</sequence>
<accession>A0A7I8WMC1</accession>
<keyword evidence="3" id="KW-0732">Signal</keyword>
<dbReference type="Pfam" id="PF01650">
    <property type="entry name" value="Peptidase_C13"/>
    <property type="match status" value="1"/>
</dbReference>
<dbReference type="GO" id="GO:0005773">
    <property type="term" value="C:vacuole"/>
    <property type="evidence" value="ECO:0007669"/>
    <property type="project" value="GOC"/>
</dbReference>
<dbReference type="FunFam" id="3.40.50.1460:FF:000020">
    <property type="entry name" value="Clan CD, family C13, asparaginyl endopeptidase-like cysteine peptidase"/>
    <property type="match status" value="1"/>
</dbReference>
<reference evidence="4" key="1">
    <citation type="submission" date="2020-09" db="EMBL/GenBank/DDBJ databases">
        <authorList>
            <person name="Kikuchi T."/>
        </authorList>
    </citation>
    <scope>NUCLEOTIDE SEQUENCE</scope>
    <source>
        <strain evidence="4">Ka4C1</strain>
    </source>
</reference>
<evidence type="ECO:0000313" key="4">
    <source>
        <dbReference type="EMBL" id="CAD5219357.1"/>
    </source>
</evidence>
<feature type="signal peptide" evidence="3">
    <location>
        <begin position="1"/>
        <end position="26"/>
    </location>
</feature>
<dbReference type="EMBL" id="CAJFCV020000003">
    <property type="protein sequence ID" value="CAG9104555.1"/>
    <property type="molecule type" value="Genomic_DNA"/>
</dbReference>
<dbReference type="EMBL" id="CAJFDI010000003">
    <property type="protein sequence ID" value="CAD5219357.1"/>
    <property type="molecule type" value="Genomic_DNA"/>
</dbReference>
<dbReference type="PRINTS" id="PR00776">
    <property type="entry name" value="HEMOGLOBNASE"/>
</dbReference>
<dbReference type="PANTHER" id="PTHR12000">
    <property type="entry name" value="HEMOGLOBINASE FAMILY MEMBER"/>
    <property type="match status" value="1"/>
</dbReference>
<dbReference type="AlphaFoldDB" id="A0A7I8WMC1"/>
<dbReference type="PIRSF" id="PIRSF019663">
    <property type="entry name" value="Legumain"/>
    <property type="match status" value="1"/>
</dbReference>
<protein>
    <submittedName>
        <fullName evidence="4">(pine wood nematode) hypothetical protein</fullName>
    </submittedName>
</protein>
<dbReference type="Gene3D" id="3.40.50.1460">
    <property type="match status" value="1"/>
</dbReference>
<name>A0A7I8WMC1_BURXY</name>
<dbReference type="Proteomes" id="UP000582659">
    <property type="component" value="Unassembled WGS sequence"/>
</dbReference>
<dbReference type="OrthoDB" id="192611at2759"/>
<feature type="active site" evidence="2">
    <location>
        <position position="147"/>
    </location>
</feature>
<evidence type="ECO:0000256" key="3">
    <source>
        <dbReference type="SAM" id="SignalP"/>
    </source>
</evidence>
<evidence type="ECO:0000256" key="1">
    <source>
        <dbReference type="ARBA" id="ARBA00009941"/>
    </source>
</evidence>